<evidence type="ECO:0000256" key="4">
    <source>
        <dbReference type="ARBA" id="ARBA00022759"/>
    </source>
</evidence>
<keyword evidence="8" id="KW-0233">DNA recombination</keyword>
<dbReference type="EMBL" id="DF237346">
    <property type="protein sequence ID" value="GAQ88064.1"/>
    <property type="molecule type" value="Genomic_DNA"/>
</dbReference>
<evidence type="ECO:0000256" key="8">
    <source>
        <dbReference type="ARBA" id="ARBA00023172"/>
    </source>
</evidence>
<evidence type="ECO:0000256" key="12">
    <source>
        <dbReference type="ARBA" id="ARBA00042677"/>
    </source>
</evidence>
<evidence type="ECO:0000256" key="7">
    <source>
        <dbReference type="ARBA" id="ARBA00022839"/>
    </source>
</evidence>
<evidence type="ECO:0000256" key="13">
    <source>
        <dbReference type="SAM" id="MobiDB-lite"/>
    </source>
</evidence>
<dbReference type="Proteomes" id="UP000054558">
    <property type="component" value="Unassembled WGS sequence"/>
</dbReference>
<dbReference type="InterPro" id="IPR036866">
    <property type="entry name" value="RibonucZ/Hydroxyglut_hydro"/>
</dbReference>
<feature type="region of interest" description="Disordered" evidence="13">
    <location>
        <begin position="396"/>
        <end position="464"/>
    </location>
</feature>
<evidence type="ECO:0000256" key="6">
    <source>
        <dbReference type="ARBA" id="ARBA00022801"/>
    </source>
</evidence>
<keyword evidence="6" id="KW-0378">Hydrolase</keyword>
<keyword evidence="9" id="KW-0234">DNA repair</keyword>
<dbReference type="Pfam" id="PF07522">
    <property type="entry name" value="DRMBL"/>
    <property type="match status" value="1"/>
</dbReference>
<dbReference type="GO" id="GO:0004519">
    <property type="term" value="F:endonuclease activity"/>
    <property type="evidence" value="ECO:0007669"/>
    <property type="project" value="UniProtKB-KW"/>
</dbReference>
<evidence type="ECO:0000313" key="15">
    <source>
        <dbReference type="EMBL" id="GAQ88064.1"/>
    </source>
</evidence>
<evidence type="ECO:0000256" key="9">
    <source>
        <dbReference type="ARBA" id="ARBA00023204"/>
    </source>
</evidence>
<evidence type="ECO:0000256" key="2">
    <source>
        <dbReference type="ARBA" id="ARBA00010304"/>
    </source>
</evidence>
<feature type="domain" description="DNA repair metallo-beta-lactamase" evidence="14">
    <location>
        <begin position="543"/>
        <end position="575"/>
    </location>
</feature>
<dbReference type="PANTHER" id="PTHR23240:SF8">
    <property type="entry name" value="PROTEIN ARTEMIS"/>
    <property type="match status" value="1"/>
</dbReference>
<keyword evidence="5" id="KW-0227">DNA damage</keyword>
<dbReference type="GO" id="GO:0006303">
    <property type="term" value="P:double-strand break repair via nonhomologous end joining"/>
    <property type="evidence" value="ECO:0000318"/>
    <property type="project" value="GO_Central"/>
</dbReference>
<evidence type="ECO:0000256" key="5">
    <source>
        <dbReference type="ARBA" id="ARBA00022763"/>
    </source>
</evidence>
<keyword evidence="3" id="KW-0540">Nuclease</keyword>
<dbReference type="OrthoDB" id="262529at2759"/>
<sequence>MRHQWQKQSGAYFLTHMHGDHIKGLGSTWSRGPLYCSHVTAQLLCVRFPGFSKGLLRPLEVGVHTMVEVWGKQQRQELMEVTPIDAHHCPGSVMFLFRGSFGTRLHTGDFRWDAFLPTSSSPAPSPSRPLPETSKLALTCSEGCADEAARPLTSGLRQLQEALQGRPVDVLFLDNTYCHPMYWFPNRAEALEQVCAILEAHPRHQVLIGVDSLGKEDLLVSIATRLRTKIAVSPERLAFARVLGLPDVFTLLPGPSIYATAPPSARSEPLKASGSSAPSEPSDASPTRSERSEPVEASRTSSPSEPSDALQSSNASEPSGPSATSGSGHPAKPSTSEPSRSCGPSDSAERSQPLEPPEVSETARPRICAVPRRSVNFDHLRVLNARAPTIGIVPSGWRSLDRQPGEPNHRGAVPGHGNRAPGSRVSGGTAQVPIPGFGNRGWPTEGVSKQRRSDEAEEEGRGCGTFSNEEQAELLRSAMPAVTPAADVLTSARECSGIEGAAQDIQERHLPSSRRKGAVQVQGAAAAARERLKKPLPEPSAPREPLLFRVPYSLHSCFVELDAFVRLVRPSVIRPIAGKDPYGLDTCPNAHFGELCKQWGQGRGLQEPHPVLAEVSANPVCADGVDRVGFVDDGEDALVLRGKRNRKRSALPKVRRVVIRSKRFRVCSISPPKASASVAPKAADFATFDEGTGPLPEERGGLRPGGLGALDSGVNTLLDEQDLLRGLAGEWSSGLHNKARLRASADTDAACLEWDVRREVKQEEFGKGVAAQVSSPERNLQRSETQVGSNEQCLSKNEAGGLASVLPDWYIEAHDRWIADASRADTCCESAAAAAGCKGDLKAHTGQHRGSKSSKRTLPRFFMKAGQTLGN</sequence>
<keyword evidence="4" id="KW-0255">Endonuclease</keyword>
<dbReference type="Gene3D" id="3.60.15.10">
    <property type="entry name" value="Ribonuclease Z/Hydroxyacylglutathione hydrolase-like"/>
    <property type="match status" value="1"/>
</dbReference>
<dbReference type="PANTHER" id="PTHR23240">
    <property type="entry name" value="DNA CROSS-LINK REPAIR PROTEIN PSO2/SNM1-RELATED"/>
    <property type="match status" value="1"/>
</dbReference>
<protein>
    <recommendedName>
        <fullName evidence="11">Protein artemis</fullName>
    </recommendedName>
    <alternativeName>
        <fullName evidence="12">DNA cross-link repair 1C protein</fullName>
    </alternativeName>
</protein>
<organism evidence="15 16">
    <name type="scientific">Klebsormidium nitens</name>
    <name type="common">Green alga</name>
    <name type="synonym">Ulothrix nitens</name>
    <dbReference type="NCBI Taxonomy" id="105231"/>
    <lineage>
        <taxon>Eukaryota</taxon>
        <taxon>Viridiplantae</taxon>
        <taxon>Streptophyta</taxon>
        <taxon>Klebsormidiophyceae</taxon>
        <taxon>Klebsormidiales</taxon>
        <taxon>Klebsormidiaceae</taxon>
        <taxon>Klebsormidium</taxon>
    </lineage>
</organism>
<reference evidence="15 16" key="1">
    <citation type="journal article" date="2014" name="Nat. Commun.">
        <title>Klebsormidium flaccidum genome reveals primary factors for plant terrestrial adaptation.</title>
        <authorList>
            <person name="Hori K."/>
            <person name="Maruyama F."/>
            <person name="Fujisawa T."/>
            <person name="Togashi T."/>
            <person name="Yamamoto N."/>
            <person name="Seo M."/>
            <person name="Sato S."/>
            <person name="Yamada T."/>
            <person name="Mori H."/>
            <person name="Tajima N."/>
            <person name="Moriyama T."/>
            <person name="Ikeuchi M."/>
            <person name="Watanabe M."/>
            <person name="Wada H."/>
            <person name="Kobayashi K."/>
            <person name="Saito M."/>
            <person name="Masuda T."/>
            <person name="Sasaki-Sekimoto Y."/>
            <person name="Mashiguchi K."/>
            <person name="Awai K."/>
            <person name="Shimojima M."/>
            <person name="Masuda S."/>
            <person name="Iwai M."/>
            <person name="Nobusawa T."/>
            <person name="Narise T."/>
            <person name="Kondo S."/>
            <person name="Saito H."/>
            <person name="Sato R."/>
            <person name="Murakawa M."/>
            <person name="Ihara Y."/>
            <person name="Oshima-Yamada Y."/>
            <person name="Ohtaka K."/>
            <person name="Satoh M."/>
            <person name="Sonobe K."/>
            <person name="Ishii M."/>
            <person name="Ohtani R."/>
            <person name="Kanamori-Sato M."/>
            <person name="Honoki R."/>
            <person name="Miyazaki D."/>
            <person name="Mochizuki H."/>
            <person name="Umetsu J."/>
            <person name="Higashi K."/>
            <person name="Shibata D."/>
            <person name="Kamiya Y."/>
            <person name="Sato N."/>
            <person name="Nakamura Y."/>
            <person name="Tabata S."/>
            <person name="Ida S."/>
            <person name="Kurokawa K."/>
            <person name="Ohta H."/>
        </authorList>
    </citation>
    <scope>NUCLEOTIDE SEQUENCE [LARGE SCALE GENOMIC DNA]</scope>
    <source>
        <strain evidence="15 16">NIES-2285</strain>
    </source>
</reference>
<feature type="compositionally biased region" description="Basic and acidic residues" evidence="13">
    <location>
        <begin position="399"/>
        <end position="409"/>
    </location>
</feature>
<dbReference type="GO" id="GO:0035312">
    <property type="term" value="F:5'-3' DNA exonuclease activity"/>
    <property type="evidence" value="ECO:0000318"/>
    <property type="project" value="GO_Central"/>
</dbReference>
<proteinExistence type="inferred from homology"/>
<gene>
    <name evidence="15" type="ORF">KFL_003970110</name>
</gene>
<feature type="region of interest" description="Disordered" evidence="13">
    <location>
        <begin position="261"/>
        <end position="365"/>
    </location>
</feature>
<dbReference type="GO" id="GO:0003684">
    <property type="term" value="F:damaged DNA binding"/>
    <property type="evidence" value="ECO:0000318"/>
    <property type="project" value="GO_Central"/>
</dbReference>
<evidence type="ECO:0000256" key="1">
    <source>
        <dbReference type="ARBA" id="ARBA00004123"/>
    </source>
</evidence>
<evidence type="ECO:0000256" key="10">
    <source>
        <dbReference type="ARBA" id="ARBA00023242"/>
    </source>
</evidence>
<keyword evidence="16" id="KW-1185">Reference proteome</keyword>
<dbReference type="STRING" id="105231.A0A1Y1IAS2"/>
<dbReference type="GO" id="GO:0006310">
    <property type="term" value="P:DNA recombination"/>
    <property type="evidence" value="ECO:0007669"/>
    <property type="project" value="UniProtKB-KW"/>
</dbReference>
<feature type="compositionally biased region" description="Low complexity" evidence="13">
    <location>
        <begin position="272"/>
        <end position="286"/>
    </location>
</feature>
<dbReference type="GO" id="GO:0005634">
    <property type="term" value="C:nucleus"/>
    <property type="evidence" value="ECO:0000318"/>
    <property type="project" value="GO_Central"/>
</dbReference>
<keyword evidence="10" id="KW-0539">Nucleus</keyword>
<accession>A0A1Y1IAS2</accession>
<evidence type="ECO:0000259" key="14">
    <source>
        <dbReference type="Pfam" id="PF07522"/>
    </source>
</evidence>
<evidence type="ECO:0000256" key="11">
    <source>
        <dbReference type="ARBA" id="ARBA00039759"/>
    </source>
</evidence>
<evidence type="ECO:0000256" key="3">
    <source>
        <dbReference type="ARBA" id="ARBA00022722"/>
    </source>
</evidence>
<feature type="compositionally biased region" description="Polar residues" evidence="13">
    <location>
        <begin position="298"/>
        <end position="344"/>
    </location>
</feature>
<comment type="subcellular location">
    <subcellularLocation>
        <location evidence="1">Nucleus</location>
    </subcellularLocation>
</comment>
<evidence type="ECO:0000313" key="16">
    <source>
        <dbReference type="Proteomes" id="UP000054558"/>
    </source>
</evidence>
<keyword evidence="7" id="KW-0269">Exonuclease</keyword>
<comment type="similarity">
    <text evidence="2">Belongs to the DNA repair metallo-beta-lactamase (DRMBL) family.</text>
</comment>
<dbReference type="AlphaFoldDB" id="A0A1Y1IAS2"/>
<dbReference type="InterPro" id="IPR011084">
    <property type="entry name" value="DRMBL"/>
</dbReference>
<dbReference type="GO" id="GO:0036297">
    <property type="term" value="P:interstrand cross-link repair"/>
    <property type="evidence" value="ECO:0000318"/>
    <property type="project" value="GO_Central"/>
</dbReference>
<dbReference type="SUPFAM" id="SSF56281">
    <property type="entry name" value="Metallo-hydrolase/oxidoreductase"/>
    <property type="match status" value="1"/>
</dbReference>
<name>A0A1Y1IAS2_KLENI</name>